<dbReference type="OrthoDB" id="723980at2"/>
<accession>A0A1C7GXG0</accession>
<dbReference type="EMBL" id="CP015401">
    <property type="protein sequence ID" value="ANU56252.1"/>
    <property type="molecule type" value="Genomic_DNA"/>
</dbReference>
<keyword evidence="3" id="KW-1185">Reference proteome</keyword>
<dbReference type="Gene3D" id="2.60.40.10">
    <property type="entry name" value="Immunoglobulins"/>
    <property type="match status" value="1"/>
</dbReference>
<dbReference type="Pfam" id="PF18942">
    <property type="entry name" value="DUF5689"/>
    <property type="match status" value="1"/>
</dbReference>
<reference evidence="3" key="1">
    <citation type="submission" date="2016-04" db="EMBL/GenBank/DDBJ databases">
        <title>Complete Genome Sequences of Twelve Strains of a Stable Defined Moderately Diverse Mouse Microbiota 2 (sDMDMm2).</title>
        <authorList>
            <person name="Uchimura Y."/>
            <person name="Wyss M."/>
            <person name="Brugiroux S."/>
            <person name="Limenitakis J.P."/>
            <person name="Stecher B."/>
            <person name="McCoy K.D."/>
            <person name="Macpherson A.J."/>
        </authorList>
    </citation>
    <scope>NUCLEOTIDE SEQUENCE [LARGE SCALE GENOMIC DNA]</scope>
    <source>
        <strain evidence="3">I48</strain>
    </source>
</reference>
<dbReference type="AlphaFoldDB" id="A0A1C7GXG0"/>
<proteinExistence type="predicted"/>
<dbReference type="KEGG" id="bcae:A4V03_00600"/>
<evidence type="ECO:0000259" key="1">
    <source>
        <dbReference type="Pfam" id="PF18942"/>
    </source>
</evidence>
<sequence length="688" mass="77075">MKNIFLYTSMMLLSLSYISCNDEETQEIITTGDASSIYISSEAGRREIPLKATCEWIVERDSLTRQWINIEHKKGEGNGSFNLVWRANEKFPRKGKVIVKLANKVKADTIYIYQYGVAPSISFSDKKTDVPATGKEIEVALNTNIPASDSTRIAMTVDYDKGNEWISQLAFNKEMNKMQVKVAANEPEVGERNAVLHITYTDDWGQPYTTDFNIGQMEMGGTKATRTISFAEVRKMVEATAGTLTIDDDIAIEGIIVCDATGANNAANTQLDKTKIDMSTTYRTSYIQSLDGKYGFALVFDTKELNDFAPFEKVKIWLKGLTLKKEDMPQRYTLTDMGLKSFISKEKGDATNIIKKERTMAELTDNDVYTFVTLKNCEFPIHKGSFTPFNEGYCPSYNVQRVDRYPLLMHDNQGRSMFLMTNIDCTYRRDGSVLPQGSGTVSGIIVHEEYPRFEKDGNIGLYQMRHLSREDIKIDLSKDNSFSTIIAEWNAFKLSGTKVLPSYGSGELWHTSTTPTAAPDYGHVGPFVNGEITGTTKGVISGTLNLAFQTKNWWTTTGANSWMIKISTSGITATHISLQLATLNYAIGAPRYWNVEWSEHGNPDGIWNKAGEYTIPDVVQWGNTLYEQLNAWKNTNIELPLDLLGKTSVYLRLIPSVNKAGTTTTYDTASINNNSTSGLMYVSIRYNQ</sequence>
<evidence type="ECO:0000313" key="2">
    <source>
        <dbReference type="EMBL" id="ANU56252.1"/>
    </source>
</evidence>
<evidence type="ECO:0000313" key="3">
    <source>
        <dbReference type="Proteomes" id="UP000092631"/>
    </source>
</evidence>
<dbReference type="GeneID" id="82185631"/>
<dbReference type="InterPro" id="IPR043744">
    <property type="entry name" value="DUF5689"/>
</dbReference>
<gene>
    <name evidence="2" type="ORF">A4V03_00600</name>
</gene>
<name>A0A1C7GXG0_9BACE</name>
<dbReference type="Proteomes" id="UP000092631">
    <property type="component" value="Chromosome"/>
</dbReference>
<dbReference type="RefSeq" id="WP_065537551.1">
    <property type="nucleotide sequence ID" value="NZ_CP015401.2"/>
</dbReference>
<protein>
    <recommendedName>
        <fullName evidence="1">DUF5689 domain-containing protein</fullName>
    </recommendedName>
</protein>
<feature type="domain" description="DUF5689" evidence="1">
    <location>
        <begin position="226"/>
        <end position="446"/>
    </location>
</feature>
<organism evidence="2 3">
    <name type="scientific">Bacteroides caecimuris</name>
    <dbReference type="NCBI Taxonomy" id="1796613"/>
    <lineage>
        <taxon>Bacteria</taxon>
        <taxon>Pseudomonadati</taxon>
        <taxon>Bacteroidota</taxon>
        <taxon>Bacteroidia</taxon>
        <taxon>Bacteroidales</taxon>
        <taxon>Bacteroidaceae</taxon>
        <taxon>Bacteroides</taxon>
    </lineage>
</organism>
<dbReference type="InterPro" id="IPR013783">
    <property type="entry name" value="Ig-like_fold"/>
</dbReference>